<feature type="region of interest" description="Disordered" evidence="1">
    <location>
        <begin position="181"/>
        <end position="201"/>
    </location>
</feature>
<feature type="domain" description="PASTA" evidence="2">
    <location>
        <begin position="64"/>
        <end position="127"/>
    </location>
</feature>
<dbReference type="InterPro" id="IPR005543">
    <property type="entry name" value="PASTA_dom"/>
</dbReference>
<feature type="compositionally biased region" description="Basic and acidic residues" evidence="1">
    <location>
        <begin position="190"/>
        <end position="201"/>
    </location>
</feature>
<dbReference type="STRING" id="1612.ABB44_04810"/>
<reference evidence="3 4" key="1">
    <citation type="journal article" date="2019" name="Appl. Microbiol. Biotechnol.">
        <title>Uncovering carbohydrate metabolism through a genotype-phenotype association study of 56 lactic acid bacteria genomes.</title>
        <authorList>
            <person name="Buron-Moles G."/>
            <person name="Chailyan A."/>
            <person name="Dolejs I."/>
            <person name="Forster J."/>
            <person name="Miks M.H."/>
        </authorList>
    </citation>
    <scope>NUCLEOTIDE SEQUENCE [LARGE SCALE GENOMIC DNA]</scope>
    <source>
        <strain evidence="3 4">ATCC 29644</strain>
    </source>
</reference>
<dbReference type="Proteomes" id="UP000295257">
    <property type="component" value="Unassembled WGS sequence"/>
</dbReference>
<protein>
    <recommendedName>
        <fullName evidence="2">PASTA domain-containing protein</fullName>
    </recommendedName>
</protein>
<dbReference type="AlphaFoldDB" id="A0A4R5NBC1"/>
<evidence type="ECO:0000256" key="1">
    <source>
        <dbReference type="SAM" id="MobiDB-lite"/>
    </source>
</evidence>
<evidence type="ECO:0000313" key="3">
    <source>
        <dbReference type="EMBL" id="TDG69785.1"/>
    </source>
</evidence>
<dbReference type="RefSeq" id="WP_010018894.1">
    <property type="nucleotide sequence ID" value="NZ_CAJJMR010000004.1"/>
</dbReference>
<sequence>MSAKDGKMDKFIKAVDKLTDSKGISKLGKTLNKTIDIAGNIISSTAEVTNHQIDERNKRHQFDIKLPDINGLSLDQTKDLFDSIGLKYAFVKVDPDIKLATTKTDTVMKTVPKPKTVLPAGGFVKVYYLDDEGLEESKRILADIIHKKQSRKDSAKALVNKVGHGTAIGANKVLKVSKKLVPHSKRSKKIKDSKDSDEIEK</sequence>
<comment type="caution">
    <text evidence="3">The sequence shown here is derived from an EMBL/GenBank/DDBJ whole genome shotgun (WGS) entry which is preliminary data.</text>
</comment>
<evidence type="ECO:0000259" key="2">
    <source>
        <dbReference type="Pfam" id="PF03793"/>
    </source>
</evidence>
<gene>
    <name evidence="3" type="ORF">C5L30_001918</name>
</gene>
<dbReference type="Pfam" id="PF03793">
    <property type="entry name" value="PASTA"/>
    <property type="match status" value="1"/>
</dbReference>
<proteinExistence type="predicted"/>
<dbReference type="CDD" id="cd06577">
    <property type="entry name" value="PASTA_pknB"/>
    <property type="match status" value="1"/>
</dbReference>
<organism evidence="3 4">
    <name type="scientific">Companilactobacillus farciminis</name>
    <dbReference type="NCBI Taxonomy" id="1612"/>
    <lineage>
        <taxon>Bacteria</taxon>
        <taxon>Bacillati</taxon>
        <taxon>Bacillota</taxon>
        <taxon>Bacilli</taxon>
        <taxon>Lactobacillales</taxon>
        <taxon>Lactobacillaceae</taxon>
        <taxon>Companilactobacillus</taxon>
    </lineage>
</organism>
<name>A0A4R5NBC1_9LACO</name>
<accession>A0A4R5NBC1</accession>
<keyword evidence="4" id="KW-1185">Reference proteome</keyword>
<evidence type="ECO:0000313" key="4">
    <source>
        <dbReference type="Proteomes" id="UP000295257"/>
    </source>
</evidence>
<dbReference type="EMBL" id="PUFN01000029">
    <property type="protein sequence ID" value="TDG69785.1"/>
    <property type="molecule type" value="Genomic_DNA"/>
</dbReference>